<dbReference type="Gene3D" id="1.10.8.60">
    <property type="match status" value="1"/>
</dbReference>
<name>D6SQQ4_9BACT</name>
<dbReference type="GO" id="GO:0006261">
    <property type="term" value="P:DNA-templated DNA replication"/>
    <property type="evidence" value="ECO:0007669"/>
    <property type="project" value="TreeGrafter"/>
</dbReference>
<protein>
    <submittedName>
        <fullName evidence="5">DNA polymerase III delta</fullName>
    </submittedName>
</protein>
<dbReference type="EMBL" id="ACJN02000002">
    <property type="protein sequence ID" value="EFI35080.1"/>
    <property type="molecule type" value="Genomic_DNA"/>
</dbReference>
<dbReference type="RefSeq" id="WP_008870394.1">
    <property type="nucleotide sequence ID" value="NZ_ACJN02000002.1"/>
</dbReference>
<dbReference type="Gene3D" id="3.40.50.300">
    <property type="entry name" value="P-loop containing nucleotide triphosphate hydrolases"/>
    <property type="match status" value="1"/>
</dbReference>
<dbReference type="InterPro" id="IPR027417">
    <property type="entry name" value="P-loop_NTPase"/>
</dbReference>
<dbReference type="SUPFAM" id="SSF52540">
    <property type="entry name" value="P-loop containing nucleoside triphosphate hydrolases"/>
    <property type="match status" value="1"/>
</dbReference>
<dbReference type="InterPro" id="IPR005790">
    <property type="entry name" value="DNA_polIII_delta"/>
</dbReference>
<evidence type="ECO:0000256" key="4">
    <source>
        <dbReference type="ARBA" id="ARBA00022932"/>
    </source>
</evidence>
<evidence type="ECO:0000313" key="6">
    <source>
        <dbReference type="Proteomes" id="UP000005496"/>
    </source>
</evidence>
<dbReference type="Proteomes" id="UP000005496">
    <property type="component" value="Unassembled WGS sequence"/>
</dbReference>
<reference evidence="5" key="1">
    <citation type="submission" date="2010-05" db="EMBL/GenBank/DDBJ databases">
        <title>The draft genome of Desulfonatronospira thiodismutans ASO3-1.</title>
        <authorList>
            <consortium name="US DOE Joint Genome Institute (JGI-PGF)"/>
            <person name="Lucas S."/>
            <person name="Copeland A."/>
            <person name="Lapidus A."/>
            <person name="Cheng J.-F."/>
            <person name="Bruce D."/>
            <person name="Goodwin L."/>
            <person name="Pitluck S."/>
            <person name="Chertkov O."/>
            <person name="Brettin T."/>
            <person name="Detter J.C."/>
            <person name="Han C."/>
            <person name="Land M.L."/>
            <person name="Hauser L."/>
            <person name="Kyrpides N."/>
            <person name="Mikhailova N."/>
            <person name="Muyzer G."/>
            <person name="Woyke T."/>
        </authorList>
    </citation>
    <scope>NUCLEOTIDE SEQUENCE [LARGE SCALE GENOMIC DNA]</scope>
    <source>
        <strain evidence="5">ASO3-1</strain>
    </source>
</reference>
<comment type="caution">
    <text evidence="5">The sequence shown here is derived from an EMBL/GenBank/DDBJ whole genome shotgun (WGS) entry which is preliminary data.</text>
</comment>
<accession>D6SQQ4</accession>
<sequence>MSRPGFYFFFCPDAGLVKRQIHKTLEPYDPDSWEINTLWSDDPELDQKLWKALNMANMMGPSRVVVVRNCQVFKDAQWKALAPALKGFKSGIWPFFCLEGQWDKQKPKIPAVLENKKFFKIARERGWIWQFPGITRQNLPRYLEKRARETGLVFAPGVQEKLVNILPLNSLGVDQELEKLLLLANDQGKVEAEHLDIVEPRADLDIFAQMQSIQQGKNITLVWQKFFRDQQTGQEALFPFLGLLLHEARVLWHLAAGEEDRVFLYPRTKNEKKRLARQLGPRNIARLWDMILEAEAGVKSGTILQDQALEKLTADLYQLFRQK</sequence>
<dbReference type="PANTHER" id="PTHR34388">
    <property type="entry name" value="DNA POLYMERASE III SUBUNIT DELTA"/>
    <property type="match status" value="1"/>
</dbReference>
<keyword evidence="4" id="KW-0239">DNA-directed DNA polymerase</keyword>
<dbReference type="PANTHER" id="PTHR34388:SF1">
    <property type="entry name" value="DNA POLYMERASE III SUBUNIT DELTA"/>
    <property type="match status" value="1"/>
</dbReference>
<dbReference type="OrthoDB" id="5443838at2"/>
<keyword evidence="1" id="KW-0808">Transferase</keyword>
<evidence type="ECO:0000313" key="5">
    <source>
        <dbReference type="EMBL" id="EFI35080.1"/>
    </source>
</evidence>
<proteinExistence type="predicted"/>
<dbReference type="GO" id="GO:0003887">
    <property type="term" value="F:DNA-directed DNA polymerase activity"/>
    <property type="evidence" value="ECO:0007669"/>
    <property type="project" value="UniProtKB-KW"/>
</dbReference>
<keyword evidence="2" id="KW-0548">Nucleotidyltransferase</keyword>
<organism evidence="5 6">
    <name type="scientific">Desulfonatronospira thiodismutans ASO3-1</name>
    <dbReference type="NCBI Taxonomy" id="555779"/>
    <lineage>
        <taxon>Bacteria</taxon>
        <taxon>Pseudomonadati</taxon>
        <taxon>Thermodesulfobacteriota</taxon>
        <taxon>Desulfovibrionia</taxon>
        <taxon>Desulfovibrionales</taxon>
        <taxon>Desulfonatronovibrionaceae</taxon>
        <taxon>Desulfonatronospira</taxon>
    </lineage>
</organism>
<dbReference type="GO" id="GO:0003677">
    <property type="term" value="F:DNA binding"/>
    <property type="evidence" value="ECO:0007669"/>
    <property type="project" value="InterPro"/>
</dbReference>
<keyword evidence="3" id="KW-0235">DNA replication</keyword>
<gene>
    <name evidence="5" type="ORF">Dthio_PD2474</name>
</gene>
<dbReference type="GO" id="GO:0009360">
    <property type="term" value="C:DNA polymerase III complex"/>
    <property type="evidence" value="ECO:0007669"/>
    <property type="project" value="TreeGrafter"/>
</dbReference>
<dbReference type="eggNOG" id="COG1466">
    <property type="taxonomic scope" value="Bacteria"/>
</dbReference>
<evidence type="ECO:0000256" key="1">
    <source>
        <dbReference type="ARBA" id="ARBA00022679"/>
    </source>
</evidence>
<evidence type="ECO:0000256" key="2">
    <source>
        <dbReference type="ARBA" id="ARBA00022695"/>
    </source>
</evidence>
<keyword evidence="6" id="KW-1185">Reference proteome</keyword>
<dbReference type="AlphaFoldDB" id="D6SQQ4"/>
<dbReference type="NCBIfam" id="TIGR01128">
    <property type="entry name" value="holA"/>
    <property type="match status" value="1"/>
</dbReference>
<evidence type="ECO:0000256" key="3">
    <source>
        <dbReference type="ARBA" id="ARBA00022705"/>
    </source>
</evidence>